<dbReference type="InterPro" id="IPR031599">
    <property type="entry name" value="ABC_tran_2"/>
</dbReference>
<feature type="transmembrane region" description="Helical" evidence="1">
    <location>
        <begin position="452"/>
        <end position="476"/>
    </location>
</feature>
<evidence type="ECO:0000256" key="1">
    <source>
        <dbReference type="SAM" id="Phobius"/>
    </source>
</evidence>
<accession>A0A927CI96</accession>
<reference evidence="2" key="1">
    <citation type="submission" date="2020-09" db="EMBL/GenBank/DDBJ databases">
        <title>A novel bacterium of genus Paenibacillus, isolated from South China Sea.</title>
        <authorList>
            <person name="Huang H."/>
            <person name="Mo K."/>
            <person name="Hu Y."/>
        </authorList>
    </citation>
    <scope>NUCLEOTIDE SEQUENCE</scope>
    <source>
        <strain evidence="2">IB182363</strain>
    </source>
</reference>
<feature type="transmembrane region" description="Helical" evidence="1">
    <location>
        <begin position="427"/>
        <end position="446"/>
    </location>
</feature>
<feature type="transmembrane region" description="Helical" evidence="1">
    <location>
        <begin position="497"/>
        <end position="519"/>
    </location>
</feature>
<evidence type="ECO:0000313" key="2">
    <source>
        <dbReference type="EMBL" id="MBD2866676.1"/>
    </source>
</evidence>
<dbReference type="Pfam" id="PF16949">
    <property type="entry name" value="ABC_tran_2"/>
    <property type="match status" value="1"/>
</dbReference>
<dbReference type="EMBL" id="JACXJA010000066">
    <property type="protein sequence ID" value="MBD2866676.1"/>
    <property type="molecule type" value="Genomic_DNA"/>
</dbReference>
<dbReference type="AlphaFoldDB" id="A0A927CI96"/>
<protein>
    <submittedName>
        <fullName evidence="2">ABC transporter permease</fullName>
    </submittedName>
</protein>
<dbReference type="Proteomes" id="UP000639396">
    <property type="component" value="Unassembled WGS sequence"/>
</dbReference>
<comment type="caution">
    <text evidence="2">The sequence shown here is derived from an EMBL/GenBank/DDBJ whole genome shotgun (WGS) entry which is preliminary data.</text>
</comment>
<feature type="transmembrane region" description="Helical" evidence="1">
    <location>
        <begin position="372"/>
        <end position="391"/>
    </location>
</feature>
<keyword evidence="3" id="KW-1185">Reference proteome</keyword>
<feature type="transmembrane region" description="Helical" evidence="1">
    <location>
        <begin position="117"/>
        <end position="141"/>
    </location>
</feature>
<feature type="transmembrane region" description="Helical" evidence="1">
    <location>
        <begin position="332"/>
        <end position="352"/>
    </location>
</feature>
<organism evidence="2 3">
    <name type="scientific">Paenibacillus oceani</name>
    <dbReference type="NCBI Taxonomy" id="2772510"/>
    <lineage>
        <taxon>Bacteria</taxon>
        <taxon>Bacillati</taxon>
        <taxon>Bacillota</taxon>
        <taxon>Bacilli</taxon>
        <taxon>Bacillales</taxon>
        <taxon>Paenibacillaceae</taxon>
        <taxon>Paenibacillus</taxon>
    </lineage>
</organism>
<gene>
    <name evidence="2" type="ORF">IDH45_32380</name>
</gene>
<feature type="transmembrane region" description="Helical" evidence="1">
    <location>
        <begin position="188"/>
        <end position="207"/>
    </location>
</feature>
<keyword evidence="1" id="KW-1133">Transmembrane helix</keyword>
<evidence type="ECO:0000313" key="3">
    <source>
        <dbReference type="Proteomes" id="UP000639396"/>
    </source>
</evidence>
<proteinExistence type="predicted"/>
<name>A0A927CI96_9BACL</name>
<sequence length="556" mass="60418">MNKTLALTRILIKNGSGQFSKSGKRGKLPTHILLPILLAVALLPFASILGGFVAFLYDGLKPIGQEGAVLGLGLSITSFVVFMFGIFYIITVFYFAQDVEHLLPLPLKPSQIVSAKFLTVLLYEYLTQLVLLAPLLIVFGVKAGAGVMYYVYAVITFLALPVLPLVVASVVSMAIMSFSGIARNKDRFRLIGGTIAVLFSLGLNVFIQRSVRSTMKPEEIQNMLLGGGNTFLDLVTQSVPTVKLAANALLKESELAGLAYIVLFAGVSVLLYAAFAALAQKFYFKGVMGMSESSARRIQLSGQQLDKMTVQQSAVRSMLMKEIRILLRTPPYFLNCVFMTLMWPIIMLIPLLSQPELAGMLGQASQFLDQGGIGSMVLAGGVGVFLFISGANATASTSISREGTGFFVLKYLPVPVHHILTAKVMSGWIVTMIGTVLILGAAYFLIHLPLAIILLLLLLAVPATLFTCLTGVWVDLFRPVLNWDNEQKAVKQNMNGVFNLLICVAFAGLLFFLVSRLGLSLTTTAIVLMLILVAADLLLYRLLQTKGQIWFAKIEN</sequence>
<feature type="transmembrane region" description="Helical" evidence="1">
    <location>
        <begin position="525"/>
        <end position="543"/>
    </location>
</feature>
<feature type="transmembrane region" description="Helical" evidence="1">
    <location>
        <begin position="258"/>
        <end position="279"/>
    </location>
</feature>
<keyword evidence="1" id="KW-0812">Transmembrane</keyword>
<feature type="transmembrane region" description="Helical" evidence="1">
    <location>
        <begin position="147"/>
        <end position="176"/>
    </location>
</feature>
<dbReference type="RefSeq" id="WP_190932291.1">
    <property type="nucleotide sequence ID" value="NZ_JACXJA010000066.1"/>
</dbReference>
<feature type="transmembrane region" description="Helical" evidence="1">
    <location>
        <begin position="69"/>
        <end position="96"/>
    </location>
</feature>
<feature type="transmembrane region" description="Helical" evidence="1">
    <location>
        <begin position="32"/>
        <end position="57"/>
    </location>
</feature>
<keyword evidence="1" id="KW-0472">Membrane</keyword>